<keyword evidence="5 15" id="KW-0288">FMN</keyword>
<evidence type="ECO:0000256" key="11">
    <source>
        <dbReference type="ARBA" id="ARBA00022840"/>
    </source>
</evidence>
<keyword evidence="12" id="KW-0511">Multifunctional enzyme</keyword>
<evidence type="ECO:0000256" key="10">
    <source>
        <dbReference type="ARBA" id="ARBA00022827"/>
    </source>
</evidence>
<dbReference type="InterPro" id="IPR015864">
    <property type="entry name" value="FAD_synthase"/>
</dbReference>
<keyword evidence="4 15" id="KW-0285">Flavoprotein</keyword>
<evidence type="ECO:0000259" key="16">
    <source>
        <dbReference type="SMART" id="SM00904"/>
    </source>
</evidence>
<keyword evidence="18" id="KW-1185">Reference proteome</keyword>
<keyword evidence="9 15" id="KW-0418">Kinase</keyword>
<dbReference type="GO" id="GO:0008531">
    <property type="term" value="F:riboflavin kinase activity"/>
    <property type="evidence" value="ECO:0007669"/>
    <property type="project" value="UniProtKB-UniRule"/>
</dbReference>
<dbReference type="InterPro" id="IPR015865">
    <property type="entry name" value="Riboflavin_kinase_bac/euk"/>
</dbReference>
<gene>
    <name evidence="17" type="ORF">SAMN05216323_104529</name>
</gene>
<dbReference type="PANTHER" id="PTHR22749:SF6">
    <property type="entry name" value="RIBOFLAVIN KINASE"/>
    <property type="match status" value="1"/>
</dbReference>
<keyword evidence="7 15" id="KW-0548">Nucleotidyltransferase</keyword>
<reference evidence="17 18" key="1">
    <citation type="submission" date="2016-09" db="EMBL/GenBank/DDBJ databases">
        <authorList>
            <person name="Capua I."/>
            <person name="De Benedictis P."/>
            <person name="Joannis T."/>
            <person name="Lombin L.H."/>
            <person name="Cattoli G."/>
        </authorList>
    </citation>
    <scope>NUCLEOTIDE SEQUENCE [LARGE SCALE GENOMIC DNA]</scope>
    <source>
        <strain evidence="17 18">A7P-90m</strain>
    </source>
</reference>
<dbReference type="InterPro" id="IPR002606">
    <property type="entry name" value="Riboflavin_kinase_bac"/>
</dbReference>
<keyword evidence="10 15" id="KW-0274">FAD</keyword>
<dbReference type="OrthoDB" id="9803667at2"/>
<dbReference type="RefSeq" id="WP_092439256.1">
    <property type="nucleotide sequence ID" value="NZ_FMYP01000045.1"/>
</dbReference>
<dbReference type="GO" id="GO:0005524">
    <property type="term" value="F:ATP binding"/>
    <property type="evidence" value="ECO:0007669"/>
    <property type="project" value="UniProtKB-UniRule"/>
</dbReference>
<evidence type="ECO:0000256" key="15">
    <source>
        <dbReference type="PIRNR" id="PIRNR004491"/>
    </source>
</evidence>
<organism evidence="17 18">
    <name type="scientific">Williamwhitmania taraxaci</name>
    <dbReference type="NCBI Taxonomy" id="1640674"/>
    <lineage>
        <taxon>Bacteria</taxon>
        <taxon>Pseudomonadati</taxon>
        <taxon>Bacteroidota</taxon>
        <taxon>Bacteroidia</taxon>
        <taxon>Bacteroidales</taxon>
        <taxon>Williamwhitmaniaceae</taxon>
        <taxon>Williamwhitmania</taxon>
    </lineage>
</organism>
<evidence type="ECO:0000256" key="2">
    <source>
        <dbReference type="ARBA" id="ARBA00004726"/>
    </source>
</evidence>
<evidence type="ECO:0000256" key="14">
    <source>
        <dbReference type="ARBA" id="ARBA00049494"/>
    </source>
</evidence>
<dbReference type="FunFam" id="3.40.50.620:FF:000021">
    <property type="entry name" value="Riboflavin biosynthesis protein"/>
    <property type="match status" value="1"/>
</dbReference>
<protein>
    <recommendedName>
        <fullName evidence="15">Riboflavin biosynthesis protein</fullName>
    </recommendedName>
    <domain>
        <recommendedName>
            <fullName evidence="15">Riboflavin kinase</fullName>
            <ecNumber evidence="15">2.7.1.26</ecNumber>
        </recommendedName>
        <alternativeName>
            <fullName evidence="15">Flavokinase</fullName>
        </alternativeName>
    </domain>
    <domain>
        <recommendedName>
            <fullName evidence="15">FMN adenylyltransferase</fullName>
            <ecNumber evidence="15">2.7.7.2</ecNumber>
        </recommendedName>
        <alternativeName>
            <fullName evidence="15">FAD pyrophosphorylase</fullName>
        </alternativeName>
        <alternativeName>
            <fullName evidence="15">FAD synthase</fullName>
        </alternativeName>
    </domain>
</protein>
<dbReference type="Pfam" id="PF01687">
    <property type="entry name" value="Flavokinase"/>
    <property type="match status" value="1"/>
</dbReference>
<dbReference type="InterPro" id="IPR023468">
    <property type="entry name" value="Riboflavin_kinase"/>
</dbReference>
<evidence type="ECO:0000256" key="4">
    <source>
        <dbReference type="ARBA" id="ARBA00022630"/>
    </source>
</evidence>
<evidence type="ECO:0000256" key="8">
    <source>
        <dbReference type="ARBA" id="ARBA00022741"/>
    </source>
</evidence>
<dbReference type="UniPathway" id="UPA00277">
    <property type="reaction ID" value="UER00407"/>
</dbReference>
<evidence type="ECO:0000256" key="12">
    <source>
        <dbReference type="ARBA" id="ARBA00023268"/>
    </source>
</evidence>
<dbReference type="Pfam" id="PF06574">
    <property type="entry name" value="FAD_syn"/>
    <property type="match status" value="1"/>
</dbReference>
<dbReference type="GO" id="GO:0009231">
    <property type="term" value="P:riboflavin biosynthetic process"/>
    <property type="evidence" value="ECO:0007669"/>
    <property type="project" value="InterPro"/>
</dbReference>
<dbReference type="InterPro" id="IPR014729">
    <property type="entry name" value="Rossmann-like_a/b/a_fold"/>
</dbReference>
<evidence type="ECO:0000256" key="1">
    <source>
        <dbReference type="ARBA" id="ARBA00002121"/>
    </source>
</evidence>
<dbReference type="STRING" id="1640674.SAMN05216323_104529"/>
<dbReference type="CDD" id="cd02064">
    <property type="entry name" value="FAD_synthetase_N"/>
    <property type="match status" value="1"/>
</dbReference>
<keyword evidence="11 15" id="KW-0067">ATP-binding</keyword>
<dbReference type="SMART" id="SM00904">
    <property type="entry name" value="Flavokinase"/>
    <property type="match status" value="1"/>
</dbReference>
<keyword evidence="6 15" id="KW-0808">Transferase</keyword>
<comment type="pathway">
    <text evidence="3 15">Cofactor biosynthesis; FMN biosynthesis; FMN from riboflavin (ATP route): step 1/1.</text>
</comment>
<dbReference type="SUPFAM" id="SSF82114">
    <property type="entry name" value="Riboflavin kinase-like"/>
    <property type="match status" value="1"/>
</dbReference>
<comment type="pathway">
    <text evidence="2 15">Cofactor biosynthesis; FAD biosynthesis; FAD from FMN: step 1/1.</text>
</comment>
<dbReference type="EC" id="2.7.1.26" evidence="15"/>
<dbReference type="Gene3D" id="2.40.30.30">
    <property type="entry name" value="Riboflavin kinase-like"/>
    <property type="match status" value="1"/>
</dbReference>
<dbReference type="GO" id="GO:0003919">
    <property type="term" value="F:FMN adenylyltransferase activity"/>
    <property type="evidence" value="ECO:0007669"/>
    <property type="project" value="UniProtKB-UniRule"/>
</dbReference>
<dbReference type="AlphaFoldDB" id="A0A1G6NSY2"/>
<dbReference type="EC" id="2.7.7.2" evidence="15"/>
<evidence type="ECO:0000256" key="9">
    <source>
        <dbReference type="ARBA" id="ARBA00022777"/>
    </source>
</evidence>
<evidence type="ECO:0000256" key="5">
    <source>
        <dbReference type="ARBA" id="ARBA00022643"/>
    </source>
</evidence>
<accession>A0A1G6NSY2</accession>
<evidence type="ECO:0000256" key="3">
    <source>
        <dbReference type="ARBA" id="ARBA00005201"/>
    </source>
</evidence>
<dbReference type="Proteomes" id="UP000199452">
    <property type="component" value="Unassembled WGS sequence"/>
</dbReference>
<keyword evidence="8 15" id="KW-0547">Nucleotide-binding</keyword>
<dbReference type="PIRSF" id="PIRSF004491">
    <property type="entry name" value="FAD_Synth"/>
    <property type="match status" value="1"/>
</dbReference>
<proteinExistence type="inferred from homology"/>
<dbReference type="GO" id="GO:0006747">
    <property type="term" value="P:FAD biosynthetic process"/>
    <property type="evidence" value="ECO:0007669"/>
    <property type="project" value="UniProtKB-UniRule"/>
</dbReference>
<evidence type="ECO:0000256" key="6">
    <source>
        <dbReference type="ARBA" id="ARBA00022679"/>
    </source>
</evidence>
<dbReference type="PANTHER" id="PTHR22749">
    <property type="entry name" value="RIBOFLAVIN KINASE/FMN ADENYLYLTRANSFERASE"/>
    <property type="match status" value="1"/>
</dbReference>
<dbReference type="SUPFAM" id="SSF52374">
    <property type="entry name" value="Nucleotidylyl transferase"/>
    <property type="match status" value="1"/>
</dbReference>
<evidence type="ECO:0000313" key="17">
    <source>
        <dbReference type="EMBL" id="SDC70828.1"/>
    </source>
</evidence>
<dbReference type="UniPathway" id="UPA00276">
    <property type="reaction ID" value="UER00406"/>
</dbReference>
<comment type="catalytic activity">
    <reaction evidence="14 15">
        <text>FMN + ATP + H(+) = FAD + diphosphate</text>
        <dbReference type="Rhea" id="RHEA:17237"/>
        <dbReference type="ChEBI" id="CHEBI:15378"/>
        <dbReference type="ChEBI" id="CHEBI:30616"/>
        <dbReference type="ChEBI" id="CHEBI:33019"/>
        <dbReference type="ChEBI" id="CHEBI:57692"/>
        <dbReference type="ChEBI" id="CHEBI:58210"/>
        <dbReference type="EC" id="2.7.7.2"/>
    </reaction>
</comment>
<comment type="catalytic activity">
    <reaction evidence="13 15">
        <text>riboflavin + ATP = FMN + ADP + H(+)</text>
        <dbReference type="Rhea" id="RHEA:14357"/>
        <dbReference type="ChEBI" id="CHEBI:15378"/>
        <dbReference type="ChEBI" id="CHEBI:30616"/>
        <dbReference type="ChEBI" id="CHEBI:57986"/>
        <dbReference type="ChEBI" id="CHEBI:58210"/>
        <dbReference type="ChEBI" id="CHEBI:456216"/>
        <dbReference type="EC" id="2.7.1.26"/>
    </reaction>
</comment>
<feature type="domain" description="Riboflavin kinase" evidence="16">
    <location>
        <begin position="185"/>
        <end position="311"/>
    </location>
</feature>
<dbReference type="GO" id="GO:0009398">
    <property type="term" value="P:FMN biosynthetic process"/>
    <property type="evidence" value="ECO:0007669"/>
    <property type="project" value="UniProtKB-UniRule"/>
</dbReference>
<sequence length="311" mass="34916">MEIHYGFESLGSIRNPVVTTGAFDGVHVGHKTIINRIKEIAREIDGQTVLVTFYPHPRIVLYPETEGKDLLFISSQKEKIALLELAGVEHLVIVRFSIDFSKITSDQFVRDILLGKLHARCIVVGFNHHFGHNRQGDYDYLYSLSQELGFRVEEIPEQDIQNETVSSTTIRKALKEGKIQRANAYLDHQYIIIGALGIGHKVFSEASFPTLSVQLEEVGKLIPPDGVYAVSVKWGSLQYKGMVAIARNILDAGPFGVGVQLHLIDFDHHFPDADATILFHKRIRLGLDTSSPEIINKQLTQDLAFVMDLIF</sequence>
<evidence type="ECO:0000256" key="13">
    <source>
        <dbReference type="ARBA" id="ARBA00047880"/>
    </source>
</evidence>
<dbReference type="EMBL" id="FMYP01000045">
    <property type="protein sequence ID" value="SDC70828.1"/>
    <property type="molecule type" value="Genomic_DNA"/>
</dbReference>
<comment type="similarity">
    <text evidence="15">Belongs to the ribF family.</text>
</comment>
<dbReference type="Gene3D" id="3.40.50.620">
    <property type="entry name" value="HUPs"/>
    <property type="match status" value="1"/>
</dbReference>
<name>A0A1G6NSY2_9BACT</name>
<evidence type="ECO:0000256" key="7">
    <source>
        <dbReference type="ARBA" id="ARBA00022695"/>
    </source>
</evidence>
<evidence type="ECO:0000313" key="18">
    <source>
        <dbReference type="Proteomes" id="UP000199452"/>
    </source>
</evidence>
<comment type="function">
    <text evidence="1">Catalyzes the phosphorylation of riboflavin to FMN followed by the adenylation of FMN to FAD.</text>
</comment>
<dbReference type="InterPro" id="IPR023465">
    <property type="entry name" value="Riboflavin_kinase_dom_sf"/>
</dbReference>